<keyword evidence="3" id="KW-1185">Reference proteome</keyword>
<dbReference type="SUPFAM" id="SSF53597">
    <property type="entry name" value="Dihydrofolate reductase-like"/>
    <property type="match status" value="1"/>
</dbReference>
<organism evidence="2 3">
    <name type="scientific">Nocardioides turkmenicus</name>
    <dbReference type="NCBI Taxonomy" id="2711220"/>
    <lineage>
        <taxon>Bacteria</taxon>
        <taxon>Bacillati</taxon>
        <taxon>Actinomycetota</taxon>
        <taxon>Actinomycetes</taxon>
        <taxon>Propionibacteriales</taxon>
        <taxon>Nocardioidaceae</taxon>
        <taxon>Nocardioides</taxon>
    </lineage>
</organism>
<dbReference type="EMBL" id="JAALAA010000031">
    <property type="protein sequence ID" value="NGN95820.1"/>
    <property type="molecule type" value="Genomic_DNA"/>
</dbReference>
<dbReference type="Gene3D" id="3.40.430.10">
    <property type="entry name" value="Dihydrofolate Reductase, subunit A"/>
    <property type="match status" value="1"/>
</dbReference>
<dbReference type="RefSeq" id="WP_165113987.1">
    <property type="nucleotide sequence ID" value="NZ_JAALAA010000031.1"/>
</dbReference>
<proteinExistence type="predicted"/>
<dbReference type="Pfam" id="PF01872">
    <property type="entry name" value="RibD_C"/>
    <property type="match status" value="1"/>
</dbReference>
<dbReference type="AlphaFoldDB" id="A0A6M1R6M7"/>
<protein>
    <submittedName>
        <fullName evidence="2">Dihydrofolate reductase</fullName>
    </submittedName>
</protein>
<dbReference type="GO" id="GO:0008703">
    <property type="term" value="F:5-amino-6-(5-phosphoribosylamino)uracil reductase activity"/>
    <property type="evidence" value="ECO:0007669"/>
    <property type="project" value="InterPro"/>
</dbReference>
<accession>A0A6M1R6M7</accession>
<evidence type="ECO:0000313" key="3">
    <source>
        <dbReference type="Proteomes" id="UP000483261"/>
    </source>
</evidence>
<reference evidence="2 3" key="1">
    <citation type="submission" date="2020-02" db="EMBL/GenBank/DDBJ databases">
        <title>Whole-genome analyses of novel actinobacteria.</title>
        <authorList>
            <person name="Sahin N."/>
        </authorList>
    </citation>
    <scope>NUCLEOTIDE SEQUENCE [LARGE SCALE GENOMIC DNA]</scope>
    <source>
        <strain evidence="2 3">KC13</strain>
    </source>
</reference>
<dbReference type="Proteomes" id="UP000483261">
    <property type="component" value="Unassembled WGS sequence"/>
</dbReference>
<sequence length="210" mass="21896">MRRLAIVEFLSVDGVMQGLGSPDEDRDGGFEHGGWGAPFGAALGEVLSPDIGAQTSAYLFGRRTYEKMAAFWPNQSDTDPMAASLNATPKYVATRTLRDLDWAGATVLEGDVLDAVGRLKADGSGAVVVLGSGDLVRQLMSAGLVDELRLFVHPLLLGTGKRLFGDLPSPGSLRLEDIASTSLGTVALTYSVGRPASSDSPVTSAQASAV</sequence>
<feature type="domain" description="Bacterial bifunctional deaminase-reductase C-terminal" evidence="1">
    <location>
        <begin position="50"/>
        <end position="185"/>
    </location>
</feature>
<dbReference type="InterPro" id="IPR024072">
    <property type="entry name" value="DHFR-like_dom_sf"/>
</dbReference>
<dbReference type="PANTHER" id="PTHR38011">
    <property type="entry name" value="DIHYDROFOLATE REDUCTASE FAMILY PROTEIN (AFU_ORTHOLOGUE AFUA_8G06820)"/>
    <property type="match status" value="1"/>
</dbReference>
<dbReference type="GO" id="GO:0009231">
    <property type="term" value="P:riboflavin biosynthetic process"/>
    <property type="evidence" value="ECO:0007669"/>
    <property type="project" value="InterPro"/>
</dbReference>
<evidence type="ECO:0000313" key="2">
    <source>
        <dbReference type="EMBL" id="NGN95820.1"/>
    </source>
</evidence>
<gene>
    <name evidence="2" type="ORF">G5C66_24160</name>
</gene>
<evidence type="ECO:0000259" key="1">
    <source>
        <dbReference type="Pfam" id="PF01872"/>
    </source>
</evidence>
<name>A0A6M1R6M7_9ACTN</name>
<dbReference type="PANTHER" id="PTHR38011:SF2">
    <property type="entry name" value="BIFUNCTIONAL DEAMINASE-REDUCTASE DOMAIN PROTEIN"/>
    <property type="match status" value="1"/>
</dbReference>
<comment type="caution">
    <text evidence="2">The sequence shown here is derived from an EMBL/GenBank/DDBJ whole genome shotgun (WGS) entry which is preliminary data.</text>
</comment>
<dbReference type="InterPro" id="IPR002734">
    <property type="entry name" value="RibDG_C"/>
</dbReference>
<dbReference type="InterPro" id="IPR050765">
    <property type="entry name" value="Riboflavin_Biosynth_HTPR"/>
</dbReference>